<protein>
    <submittedName>
        <fullName evidence="2">Uncharacterized protein</fullName>
    </submittedName>
</protein>
<sequence length="150" mass="17667">MSFLRIFGVYSAQEYAQLQDQYAKSIEEKRSCNTELYKLKANNISHDRENANLIHNIEILRKENLQLSNTIKELTNNFNIKRIREQSVIEKALQIELDLKKEENYNLNMELRDAKSIIDHITGMDGANFYSNDMIKFIRTKQQQETPGHD</sequence>
<reference evidence="2 3" key="1">
    <citation type="submission" date="2015-09" db="EMBL/GenBank/DDBJ databases">
        <title>A metagenomics-based metabolic model of nitrate-dependent anaerobic oxidation of methane by Methanoperedens-like archaea.</title>
        <authorList>
            <person name="Arshad A."/>
            <person name="Speth D.R."/>
            <person name="De Graaf R.M."/>
            <person name="Op Den Camp H.J."/>
            <person name="Jetten M.S."/>
            <person name="Welte C.U."/>
        </authorList>
    </citation>
    <scope>NUCLEOTIDE SEQUENCE [LARGE SCALE GENOMIC DNA]</scope>
</reference>
<evidence type="ECO:0000313" key="3">
    <source>
        <dbReference type="Proteomes" id="UP000050360"/>
    </source>
</evidence>
<comment type="caution">
    <text evidence="2">The sequence shown here is derived from an EMBL/GenBank/DDBJ whole genome shotgun (WGS) entry which is preliminary data.</text>
</comment>
<evidence type="ECO:0000256" key="1">
    <source>
        <dbReference type="SAM" id="Coils"/>
    </source>
</evidence>
<evidence type="ECO:0000313" key="2">
    <source>
        <dbReference type="EMBL" id="KPQ43387.1"/>
    </source>
</evidence>
<gene>
    <name evidence="2" type="ORF">MPEBLZ_02053</name>
</gene>
<accession>A0A0P8C9C5</accession>
<dbReference type="AlphaFoldDB" id="A0A0P8C9C5"/>
<keyword evidence="1" id="KW-0175">Coiled coil</keyword>
<name>A0A0P8C9C5_9EURY</name>
<organism evidence="2 3">
    <name type="scientific">Candidatus Methanoperedens nitratireducens</name>
    <dbReference type="NCBI Taxonomy" id="1392998"/>
    <lineage>
        <taxon>Archaea</taxon>
        <taxon>Methanobacteriati</taxon>
        <taxon>Methanobacteriota</taxon>
        <taxon>Stenosarchaea group</taxon>
        <taxon>Methanomicrobia</taxon>
        <taxon>Methanosarcinales</taxon>
        <taxon>ANME-2 cluster</taxon>
        <taxon>Candidatus Methanoperedentaceae</taxon>
        <taxon>Candidatus Methanoperedens</taxon>
    </lineage>
</organism>
<dbReference type="EMBL" id="LKCM01000152">
    <property type="protein sequence ID" value="KPQ43387.1"/>
    <property type="molecule type" value="Genomic_DNA"/>
</dbReference>
<feature type="coiled-coil region" evidence="1">
    <location>
        <begin position="15"/>
        <end position="77"/>
    </location>
</feature>
<proteinExistence type="predicted"/>
<dbReference type="Proteomes" id="UP000050360">
    <property type="component" value="Unassembled WGS sequence"/>
</dbReference>